<evidence type="ECO:0008006" key="3">
    <source>
        <dbReference type="Google" id="ProtNLM"/>
    </source>
</evidence>
<evidence type="ECO:0000313" key="1">
    <source>
        <dbReference type="EMBL" id="KZT10356.1"/>
    </source>
</evidence>
<keyword evidence="2" id="KW-1185">Reference proteome</keyword>
<name>A0A165GHJ6_9APHY</name>
<dbReference type="InParanoid" id="A0A165GHJ6"/>
<organism evidence="1 2">
    <name type="scientific">Laetiporus sulphureus 93-53</name>
    <dbReference type="NCBI Taxonomy" id="1314785"/>
    <lineage>
        <taxon>Eukaryota</taxon>
        <taxon>Fungi</taxon>
        <taxon>Dikarya</taxon>
        <taxon>Basidiomycota</taxon>
        <taxon>Agaricomycotina</taxon>
        <taxon>Agaricomycetes</taxon>
        <taxon>Polyporales</taxon>
        <taxon>Laetiporus</taxon>
    </lineage>
</organism>
<dbReference type="Proteomes" id="UP000076871">
    <property type="component" value="Unassembled WGS sequence"/>
</dbReference>
<dbReference type="GeneID" id="63819420"/>
<dbReference type="EMBL" id="KV427609">
    <property type="protein sequence ID" value="KZT10356.1"/>
    <property type="molecule type" value="Genomic_DNA"/>
</dbReference>
<evidence type="ECO:0000313" key="2">
    <source>
        <dbReference type="Proteomes" id="UP000076871"/>
    </source>
</evidence>
<dbReference type="OrthoDB" id="7777654at2759"/>
<proteinExistence type="predicted"/>
<dbReference type="AlphaFoldDB" id="A0A165GHJ6"/>
<reference evidence="1 2" key="1">
    <citation type="journal article" date="2016" name="Mol. Biol. Evol.">
        <title>Comparative Genomics of Early-Diverging Mushroom-Forming Fungi Provides Insights into the Origins of Lignocellulose Decay Capabilities.</title>
        <authorList>
            <person name="Nagy L.G."/>
            <person name="Riley R."/>
            <person name="Tritt A."/>
            <person name="Adam C."/>
            <person name="Daum C."/>
            <person name="Floudas D."/>
            <person name="Sun H."/>
            <person name="Yadav J.S."/>
            <person name="Pangilinan J."/>
            <person name="Larsson K.H."/>
            <person name="Matsuura K."/>
            <person name="Barry K."/>
            <person name="Labutti K."/>
            <person name="Kuo R."/>
            <person name="Ohm R.A."/>
            <person name="Bhattacharya S.S."/>
            <person name="Shirouzu T."/>
            <person name="Yoshinaga Y."/>
            <person name="Martin F.M."/>
            <person name="Grigoriev I.V."/>
            <person name="Hibbett D.S."/>
        </authorList>
    </citation>
    <scope>NUCLEOTIDE SEQUENCE [LARGE SCALE GENOMIC DNA]</scope>
    <source>
        <strain evidence="1 2">93-53</strain>
    </source>
</reference>
<dbReference type="Gene3D" id="1.10.10.1620">
    <property type="match status" value="1"/>
</dbReference>
<dbReference type="RefSeq" id="XP_040768096.1">
    <property type="nucleotide sequence ID" value="XM_040902389.1"/>
</dbReference>
<gene>
    <name evidence="1" type="ORF">LAESUDRAFT_422128</name>
</gene>
<dbReference type="STRING" id="1314785.A0A165GHJ6"/>
<protein>
    <recommendedName>
        <fullName evidence="3">Amine oxidase domain-containing protein</fullName>
    </recommendedName>
</protein>
<accession>A0A165GHJ6</accession>
<sequence length="135" mass="15416">MGGLYAATMLESLGFNYEVLQASDRLGGRQVLKRRIRLFRQFPPVYENLTRPAANGGFRFAGEAVNARHGWVEGALDASWRTVEEIIRFSFTGDDRFRLLNKFHGLWGRNPDWLYGETEVQIVASCVLQEWAAAY</sequence>